<proteinExistence type="predicted"/>
<sequence>MTAIKLTTRRIEKVWGRHKLSPWFPDAPADGEPVGEIWYEMPGVPADAPELLVKFLFTSEKLSIQVHPDDAAAQAAGYPRGKDEAWVVLDVEPHATIGLGLTRQSTREELRAGALDGSIEQLVDWRPAKAGDVIYSPAGTVHALGPGLAIVEIQQNVDLTYRLYDYGRPRELHLDEGIAVSDPEPFTRVDTPRDLGEGRTQLVDGPAFRLERWQGVSDRFIDGPVWLVALTGHGTIGGGAYGPGEVWYSDGGALYEPDEPTELLVAYPRIAAASGSAVTG</sequence>
<protein>
    <submittedName>
        <fullName evidence="3">Class I mannose-6-phosphate isomerase</fullName>
    </submittedName>
</protein>
<keyword evidence="2" id="KW-0862">Zinc</keyword>
<evidence type="ECO:0000313" key="3">
    <source>
        <dbReference type="EMBL" id="MFC3713981.1"/>
    </source>
</evidence>
<dbReference type="Proteomes" id="UP001595615">
    <property type="component" value="Unassembled WGS sequence"/>
</dbReference>
<dbReference type="PANTHER" id="PTHR42742">
    <property type="entry name" value="TRANSCRIPTIONAL REPRESSOR MPRA"/>
    <property type="match status" value="1"/>
</dbReference>
<dbReference type="PANTHER" id="PTHR42742:SF3">
    <property type="entry name" value="FRUCTOKINASE"/>
    <property type="match status" value="1"/>
</dbReference>
<dbReference type="GO" id="GO:0016853">
    <property type="term" value="F:isomerase activity"/>
    <property type="evidence" value="ECO:0007669"/>
    <property type="project" value="UniProtKB-KW"/>
</dbReference>
<evidence type="ECO:0000256" key="2">
    <source>
        <dbReference type="ARBA" id="ARBA00022833"/>
    </source>
</evidence>
<dbReference type="InterPro" id="IPR014710">
    <property type="entry name" value="RmlC-like_jellyroll"/>
</dbReference>
<comment type="caution">
    <text evidence="3">The sequence shown here is derived from an EMBL/GenBank/DDBJ whole genome shotgun (WGS) entry which is preliminary data.</text>
</comment>
<reference evidence="4" key="1">
    <citation type="journal article" date="2019" name="Int. J. Syst. Evol. Microbiol.">
        <title>The Global Catalogue of Microorganisms (GCM) 10K type strain sequencing project: providing services to taxonomists for standard genome sequencing and annotation.</title>
        <authorList>
            <consortium name="The Broad Institute Genomics Platform"/>
            <consortium name="The Broad Institute Genome Sequencing Center for Infectious Disease"/>
            <person name="Wu L."/>
            <person name="Ma J."/>
        </authorList>
    </citation>
    <scope>NUCLEOTIDE SEQUENCE [LARGE SCALE GENOMIC DNA]</scope>
    <source>
        <strain evidence="4">KCTC 42644</strain>
    </source>
</reference>
<keyword evidence="3" id="KW-0413">Isomerase</keyword>
<keyword evidence="1" id="KW-0479">Metal-binding</keyword>
<dbReference type="SUPFAM" id="SSF51182">
    <property type="entry name" value="RmlC-like cupins"/>
    <property type="match status" value="1"/>
</dbReference>
<gene>
    <name evidence="3" type="ORF">ACFOMD_15525</name>
</gene>
<keyword evidence="4" id="KW-1185">Reference proteome</keyword>
<dbReference type="Gene3D" id="2.60.120.10">
    <property type="entry name" value="Jelly Rolls"/>
    <property type="match status" value="1"/>
</dbReference>
<dbReference type="CDD" id="cd07010">
    <property type="entry name" value="cupin_PMI_type_I_N_bac"/>
    <property type="match status" value="1"/>
</dbReference>
<dbReference type="RefSeq" id="WP_380862991.1">
    <property type="nucleotide sequence ID" value="NZ_JBHRXV010000011.1"/>
</dbReference>
<dbReference type="EMBL" id="JBHRXV010000011">
    <property type="protein sequence ID" value="MFC3713981.1"/>
    <property type="molecule type" value="Genomic_DNA"/>
</dbReference>
<name>A0ABV7XDU9_9SPHN</name>
<accession>A0ABV7XDU9</accession>
<dbReference type="InterPro" id="IPR051804">
    <property type="entry name" value="Carb_Metab_Reg_Kinase/Isom"/>
</dbReference>
<dbReference type="InterPro" id="IPR011051">
    <property type="entry name" value="RmlC_Cupin_sf"/>
</dbReference>
<evidence type="ECO:0000256" key="1">
    <source>
        <dbReference type="ARBA" id="ARBA00022723"/>
    </source>
</evidence>
<evidence type="ECO:0000313" key="4">
    <source>
        <dbReference type="Proteomes" id="UP001595615"/>
    </source>
</evidence>
<organism evidence="3 4">
    <name type="scientific">Sphingoaurantiacus capsulatus</name>
    <dbReference type="NCBI Taxonomy" id="1771310"/>
    <lineage>
        <taxon>Bacteria</taxon>
        <taxon>Pseudomonadati</taxon>
        <taxon>Pseudomonadota</taxon>
        <taxon>Alphaproteobacteria</taxon>
        <taxon>Sphingomonadales</taxon>
        <taxon>Sphingosinicellaceae</taxon>
        <taxon>Sphingoaurantiacus</taxon>
    </lineage>
</organism>